<evidence type="ECO:0000256" key="7">
    <source>
        <dbReference type="ARBA" id="ARBA00022984"/>
    </source>
</evidence>
<dbReference type="EC" id="6.3.2.10" evidence="10 11"/>
<comment type="catalytic activity">
    <reaction evidence="10 11">
        <text>D-alanyl-D-alanine + UDP-N-acetyl-alpha-D-muramoyl-L-alanyl-gamma-D-glutamyl-meso-2,6-diaminopimelate + ATP = UDP-N-acetyl-alpha-D-muramoyl-L-alanyl-gamma-D-glutamyl-meso-2,6-diaminopimeloyl-D-alanyl-D-alanine + ADP + phosphate + H(+)</text>
        <dbReference type="Rhea" id="RHEA:28374"/>
        <dbReference type="ChEBI" id="CHEBI:15378"/>
        <dbReference type="ChEBI" id="CHEBI:30616"/>
        <dbReference type="ChEBI" id="CHEBI:43474"/>
        <dbReference type="ChEBI" id="CHEBI:57822"/>
        <dbReference type="ChEBI" id="CHEBI:61386"/>
        <dbReference type="ChEBI" id="CHEBI:83905"/>
        <dbReference type="ChEBI" id="CHEBI:456216"/>
        <dbReference type="EC" id="6.3.2.10"/>
    </reaction>
</comment>
<dbReference type="Gene3D" id="3.40.1390.10">
    <property type="entry name" value="MurE/MurF, N-terminal domain"/>
    <property type="match status" value="1"/>
</dbReference>
<evidence type="ECO:0000256" key="10">
    <source>
        <dbReference type="HAMAP-Rule" id="MF_02019"/>
    </source>
</evidence>
<feature type="binding site" evidence="10">
    <location>
        <begin position="119"/>
        <end position="125"/>
    </location>
    <ligand>
        <name>ATP</name>
        <dbReference type="ChEBI" id="CHEBI:30616"/>
    </ligand>
</feature>
<protein>
    <recommendedName>
        <fullName evidence="10 11">UDP-N-acetylmuramoyl-tripeptide--D-alanyl-D-alanine ligase</fullName>
        <ecNumber evidence="10 11">6.3.2.10</ecNumber>
    </recommendedName>
    <alternativeName>
        <fullName evidence="10">D-alanyl-D-alanine-adding enzyme</fullName>
    </alternativeName>
</protein>
<evidence type="ECO:0000256" key="4">
    <source>
        <dbReference type="ARBA" id="ARBA00022741"/>
    </source>
</evidence>
<evidence type="ECO:0000256" key="1">
    <source>
        <dbReference type="ARBA" id="ARBA00022490"/>
    </source>
</evidence>
<dbReference type="InterPro" id="IPR036615">
    <property type="entry name" value="Mur_ligase_C_dom_sf"/>
</dbReference>
<dbReference type="SUPFAM" id="SSF63418">
    <property type="entry name" value="MurE/MurF N-terminal domain"/>
    <property type="match status" value="1"/>
</dbReference>
<feature type="domain" description="Mur ligase C-terminal" evidence="13">
    <location>
        <begin position="327"/>
        <end position="448"/>
    </location>
</feature>
<accession>A0ABT9NHX8</accession>
<dbReference type="PANTHER" id="PTHR43024">
    <property type="entry name" value="UDP-N-ACETYLMURAMOYL-TRIPEPTIDE--D-ALANYL-D-ALANINE LIGASE"/>
    <property type="match status" value="1"/>
</dbReference>
<dbReference type="Proteomes" id="UP001243212">
    <property type="component" value="Unassembled WGS sequence"/>
</dbReference>
<feature type="domain" description="Mur ligase central" evidence="14">
    <location>
        <begin position="117"/>
        <end position="304"/>
    </location>
</feature>
<keyword evidence="16" id="KW-1185">Reference proteome</keyword>
<keyword evidence="7 10" id="KW-0573">Peptidoglycan synthesis</keyword>
<evidence type="ECO:0000256" key="11">
    <source>
        <dbReference type="RuleBase" id="RU004136"/>
    </source>
</evidence>
<evidence type="ECO:0000256" key="2">
    <source>
        <dbReference type="ARBA" id="ARBA00022598"/>
    </source>
</evidence>
<comment type="function">
    <text evidence="10 11">Involved in cell wall formation. Catalyzes the final step in the synthesis of UDP-N-acetylmuramoyl-pentapeptide, the precursor of murein.</text>
</comment>
<reference evidence="15 16" key="1">
    <citation type="submission" date="2023-07" db="EMBL/GenBank/DDBJ databases">
        <title>Sequencing the genomes of 1000 actinobacteria strains.</title>
        <authorList>
            <person name="Klenk H.-P."/>
        </authorList>
    </citation>
    <scope>NUCLEOTIDE SEQUENCE [LARGE SCALE GENOMIC DNA]</scope>
    <source>
        <strain evidence="15 16">DSM 17163</strain>
    </source>
</reference>
<comment type="pathway">
    <text evidence="10 11">Cell wall biogenesis; peptidoglycan biosynthesis.</text>
</comment>
<dbReference type="InterPro" id="IPR036565">
    <property type="entry name" value="Mur-like_cat_sf"/>
</dbReference>
<keyword evidence="8 10" id="KW-0131">Cell cycle</keyword>
<dbReference type="Pfam" id="PF02875">
    <property type="entry name" value="Mur_ligase_C"/>
    <property type="match status" value="1"/>
</dbReference>
<evidence type="ECO:0000256" key="9">
    <source>
        <dbReference type="ARBA" id="ARBA00023316"/>
    </source>
</evidence>
<gene>
    <name evidence="10" type="primary">murF</name>
    <name evidence="15" type="ORF">J2S70_001593</name>
</gene>
<sequence>MIPISLSQAAMDVKGTLDGAGDEMVTGVVSDTRQIRGGELFVAIAGERVDGSSLAGAAFKAGAVGVLTANAKVALDSGAPVDRIISVDDPLLALGSLARESLRRARQANPSLKVVAVTGSVGKTTTKDLLASMLAIRGPIIAPPGSLNNELGLPLTVLRAGADTATLVLEMGADRIGNIEYLTSIAPPDISVVLSVARAHLGEFGGIENIAKAKAELVIGTKQGGVVILNGNDERVRAMANLTEADVYFFGVQGLPGPHAEDVRLDDSGHPKFTLVTSRGRAEVTLGLVGEHHVANALAAAAVAASFGIGPEQIAQVLANSGPVSPHRMAVSERNGVLIIDDSYNANPDSMRAGLDALESLGRDRRKIAVIGAMLELGEASDAEHAAIGDYAHKSDVDIVIAVGEHLQALVEAAKSHGIDVHETDADTALAVLSPIFQPGDVVLFKGSNGSGVWRVVEALLGEDS</sequence>
<evidence type="ECO:0000256" key="6">
    <source>
        <dbReference type="ARBA" id="ARBA00022960"/>
    </source>
</evidence>
<evidence type="ECO:0000313" key="15">
    <source>
        <dbReference type="EMBL" id="MDP9807011.1"/>
    </source>
</evidence>
<dbReference type="NCBIfam" id="TIGR01143">
    <property type="entry name" value="murF"/>
    <property type="match status" value="1"/>
</dbReference>
<dbReference type="InterPro" id="IPR004101">
    <property type="entry name" value="Mur_ligase_C"/>
</dbReference>
<dbReference type="InterPro" id="IPR035911">
    <property type="entry name" value="MurE/MurF_N"/>
</dbReference>
<dbReference type="EMBL" id="JAUSQX010000001">
    <property type="protein sequence ID" value="MDP9807011.1"/>
    <property type="molecule type" value="Genomic_DNA"/>
</dbReference>
<dbReference type="Gene3D" id="3.40.1190.10">
    <property type="entry name" value="Mur-like, catalytic domain"/>
    <property type="match status" value="1"/>
</dbReference>
<dbReference type="HAMAP" id="MF_02019">
    <property type="entry name" value="MurF"/>
    <property type="match status" value="1"/>
</dbReference>
<keyword evidence="3 10" id="KW-0132">Cell division</keyword>
<dbReference type="Gene3D" id="3.90.190.20">
    <property type="entry name" value="Mur ligase, C-terminal domain"/>
    <property type="match status" value="1"/>
</dbReference>
<dbReference type="RefSeq" id="WP_307683191.1">
    <property type="nucleotide sequence ID" value="NZ_JAUSQX010000001.1"/>
</dbReference>
<dbReference type="GO" id="GO:0047480">
    <property type="term" value="F:UDP-N-acetylmuramoyl-tripeptide-D-alanyl-D-alanine ligase activity"/>
    <property type="evidence" value="ECO:0007669"/>
    <property type="project" value="UniProtKB-EC"/>
</dbReference>
<comment type="subcellular location">
    <subcellularLocation>
        <location evidence="10 11">Cytoplasm</location>
    </subcellularLocation>
</comment>
<name>A0ABT9NHX8_9ACTO</name>
<dbReference type="InterPro" id="IPR000713">
    <property type="entry name" value="Mur_ligase_N"/>
</dbReference>
<evidence type="ECO:0000259" key="14">
    <source>
        <dbReference type="Pfam" id="PF08245"/>
    </source>
</evidence>
<organism evidence="15 16">
    <name type="scientific">Trueperella bonasi</name>
    <dbReference type="NCBI Taxonomy" id="312286"/>
    <lineage>
        <taxon>Bacteria</taxon>
        <taxon>Bacillati</taxon>
        <taxon>Actinomycetota</taxon>
        <taxon>Actinomycetes</taxon>
        <taxon>Actinomycetales</taxon>
        <taxon>Actinomycetaceae</taxon>
        <taxon>Trueperella</taxon>
    </lineage>
</organism>
<evidence type="ECO:0000259" key="12">
    <source>
        <dbReference type="Pfam" id="PF01225"/>
    </source>
</evidence>
<evidence type="ECO:0000313" key="16">
    <source>
        <dbReference type="Proteomes" id="UP001243212"/>
    </source>
</evidence>
<feature type="domain" description="Mur ligase N-terminal catalytic" evidence="12">
    <location>
        <begin position="25"/>
        <end position="100"/>
    </location>
</feature>
<keyword evidence="6 10" id="KW-0133">Cell shape</keyword>
<evidence type="ECO:0000256" key="3">
    <source>
        <dbReference type="ARBA" id="ARBA00022618"/>
    </source>
</evidence>
<dbReference type="InterPro" id="IPR013221">
    <property type="entry name" value="Mur_ligase_cen"/>
</dbReference>
<dbReference type="SUPFAM" id="SSF53244">
    <property type="entry name" value="MurD-like peptide ligases, peptide-binding domain"/>
    <property type="match status" value="1"/>
</dbReference>
<keyword evidence="5 10" id="KW-0067">ATP-binding</keyword>
<keyword evidence="2 10" id="KW-0436">Ligase</keyword>
<dbReference type="InterPro" id="IPR005863">
    <property type="entry name" value="UDP-N-AcMur_synth"/>
</dbReference>
<keyword evidence="9 10" id="KW-0961">Cell wall biogenesis/degradation</keyword>
<proteinExistence type="inferred from homology"/>
<dbReference type="Pfam" id="PF08245">
    <property type="entry name" value="Mur_ligase_M"/>
    <property type="match status" value="1"/>
</dbReference>
<keyword evidence="1 10" id="KW-0963">Cytoplasm</keyword>
<evidence type="ECO:0000256" key="5">
    <source>
        <dbReference type="ARBA" id="ARBA00022840"/>
    </source>
</evidence>
<keyword evidence="4 10" id="KW-0547">Nucleotide-binding</keyword>
<evidence type="ECO:0000259" key="13">
    <source>
        <dbReference type="Pfam" id="PF02875"/>
    </source>
</evidence>
<comment type="similarity">
    <text evidence="10">Belongs to the MurCDEF family. MurF subfamily.</text>
</comment>
<dbReference type="Pfam" id="PF01225">
    <property type="entry name" value="Mur_ligase"/>
    <property type="match status" value="1"/>
</dbReference>
<dbReference type="PANTHER" id="PTHR43024:SF1">
    <property type="entry name" value="UDP-N-ACETYLMURAMOYL-TRIPEPTIDE--D-ALANYL-D-ALANINE LIGASE"/>
    <property type="match status" value="1"/>
</dbReference>
<dbReference type="SUPFAM" id="SSF53623">
    <property type="entry name" value="MurD-like peptide ligases, catalytic domain"/>
    <property type="match status" value="1"/>
</dbReference>
<comment type="caution">
    <text evidence="15">The sequence shown here is derived from an EMBL/GenBank/DDBJ whole genome shotgun (WGS) entry which is preliminary data.</text>
</comment>
<evidence type="ECO:0000256" key="8">
    <source>
        <dbReference type="ARBA" id="ARBA00023306"/>
    </source>
</evidence>
<dbReference type="InterPro" id="IPR051046">
    <property type="entry name" value="MurCDEF_CellWall_CoF430Synth"/>
</dbReference>